<proteinExistence type="predicted"/>
<dbReference type="InterPro" id="IPR036872">
    <property type="entry name" value="CH_dom_sf"/>
</dbReference>
<dbReference type="Proteomes" id="UP001165289">
    <property type="component" value="Unassembled WGS sequence"/>
</dbReference>
<evidence type="ECO:0000313" key="2">
    <source>
        <dbReference type="EMBL" id="KAI6645635.1"/>
    </source>
</evidence>
<sequence length="702" mass="80946">MSDSIADPNPLQPLKWYRSLLSWINSFESIKSELSSITDLSDSTLLIDYMIFATADKTALPCTLCQEDSDIQNVKSLEYTFTKILAIFSEFFRIPLEQAISLPDLISGNEHELVKLLLIFLAYLVQQKPNELIIKGILNLDIEVQVCLGNLIEDMFQTPGRKQIEAIRDLVTNLDLETEETPETDQKVEEIDKFMITESPDITNTVTPSLQASPNPFTLETPVLQKVSPLYESPANEDYQKQESLFGVTSRYYGFDSPAVQKCINRPDINYSLKRPDFTRPTPAKINQLDQLQHKINQQQEELHILRNYCQETETELIEKIEQLTESELTCKKMSEKYNQCDDLLNERVSLCDQVQSLERENQSLERENQSLERENQSLKKDVTALIGYKDKCENLQDMADELASTAKGNQTLIMNVEKLQLELTSVKDKMFQLQSEKTILERTNMGYQASVQLLGQEKQVLQEELELVRERLVQWEADLSALKNSKVEDVEKEERETPNMLSRLKEREMRASTELNSESQECSSIQQKNNPAKRKVDRSSFVLMKIWLFSLSFCLGHVETGRKDIRLKVEDVEKEEREKISEPNNEIYLLFKTPNKLFCLKEKLLLDNDSMDKELVELRANANLLQEREMRASTELNSESQECSSIQQKNNPAKRKVDRCKIDSIQTSSPACTTRSSKTKLFYSLPVSTSRKNKDKLNTHF</sequence>
<keyword evidence="1" id="KW-0175">Coiled coil</keyword>
<dbReference type="Gene3D" id="1.10.418.10">
    <property type="entry name" value="Calponin-like domain"/>
    <property type="match status" value="1"/>
</dbReference>
<protein>
    <submittedName>
        <fullName evidence="2">Uncharacterized protein</fullName>
    </submittedName>
</protein>
<dbReference type="AlphaFoldDB" id="A0AAV7JA66"/>
<comment type="caution">
    <text evidence="2">The sequence shown here is derived from an EMBL/GenBank/DDBJ whole genome shotgun (WGS) entry which is preliminary data.</text>
</comment>
<evidence type="ECO:0000256" key="1">
    <source>
        <dbReference type="SAM" id="Coils"/>
    </source>
</evidence>
<gene>
    <name evidence="2" type="ORF">LOD99_12898</name>
</gene>
<feature type="coiled-coil region" evidence="1">
    <location>
        <begin position="602"/>
        <end position="636"/>
    </location>
</feature>
<accession>A0AAV7JA66</accession>
<keyword evidence="3" id="KW-1185">Reference proteome</keyword>
<organism evidence="2 3">
    <name type="scientific">Oopsacas minuta</name>
    <dbReference type="NCBI Taxonomy" id="111878"/>
    <lineage>
        <taxon>Eukaryota</taxon>
        <taxon>Metazoa</taxon>
        <taxon>Porifera</taxon>
        <taxon>Hexactinellida</taxon>
        <taxon>Hexasterophora</taxon>
        <taxon>Lyssacinosida</taxon>
        <taxon>Leucopsacidae</taxon>
        <taxon>Oopsacas</taxon>
    </lineage>
</organism>
<feature type="coiled-coil region" evidence="1">
    <location>
        <begin position="410"/>
        <end position="522"/>
    </location>
</feature>
<reference evidence="2 3" key="1">
    <citation type="journal article" date="2023" name="BMC Biol.">
        <title>The compact genome of the sponge Oopsacas minuta (Hexactinellida) is lacking key metazoan core genes.</title>
        <authorList>
            <person name="Santini S."/>
            <person name="Schenkelaars Q."/>
            <person name="Jourda C."/>
            <person name="Duchesne M."/>
            <person name="Belahbib H."/>
            <person name="Rocher C."/>
            <person name="Selva M."/>
            <person name="Riesgo A."/>
            <person name="Vervoort M."/>
            <person name="Leys S.P."/>
            <person name="Kodjabachian L."/>
            <person name="Le Bivic A."/>
            <person name="Borchiellini C."/>
            <person name="Claverie J.M."/>
            <person name="Renard E."/>
        </authorList>
    </citation>
    <scope>NUCLEOTIDE SEQUENCE [LARGE SCALE GENOMIC DNA]</scope>
    <source>
        <strain evidence="2">SPO-2</strain>
    </source>
</reference>
<dbReference type="EMBL" id="JAKMXF010000365">
    <property type="protein sequence ID" value="KAI6645635.1"/>
    <property type="molecule type" value="Genomic_DNA"/>
</dbReference>
<evidence type="ECO:0000313" key="3">
    <source>
        <dbReference type="Proteomes" id="UP001165289"/>
    </source>
</evidence>
<dbReference type="SUPFAM" id="SSF116907">
    <property type="entry name" value="Hook domain"/>
    <property type="match status" value="1"/>
</dbReference>
<feature type="coiled-coil region" evidence="1">
    <location>
        <begin position="289"/>
        <end position="316"/>
    </location>
</feature>
<name>A0AAV7JA66_9METZ</name>
<feature type="coiled-coil region" evidence="1">
    <location>
        <begin position="341"/>
        <end position="382"/>
    </location>
</feature>